<evidence type="ECO:0000256" key="3">
    <source>
        <dbReference type="SAM" id="MobiDB-lite"/>
    </source>
</evidence>
<evidence type="ECO:0000256" key="2">
    <source>
        <dbReference type="PROSITE-ProRule" id="PRU00176"/>
    </source>
</evidence>
<feature type="compositionally biased region" description="Basic and acidic residues" evidence="3">
    <location>
        <begin position="100"/>
        <end position="120"/>
    </location>
</feature>
<feature type="region of interest" description="Disordered" evidence="3">
    <location>
        <begin position="148"/>
        <end position="169"/>
    </location>
</feature>
<feature type="domain" description="RRM" evidence="4">
    <location>
        <begin position="295"/>
        <end position="372"/>
    </location>
</feature>
<dbReference type="PROSITE" id="PS50102">
    <property type="entry name" value="RRM"/>
    <property type="match status" value="1"/>
</dbReference>
<name>A0AAN9WKE0_9ORTH</name>
<dbReference type="InterPro" id="IPR000504">
    <property type="entry name" value="RRM_dom"/>
</dbReference>
<evidence type="ECO:0000313" key="5">
    <source>
        <dbReference type="EMBL" id="KAK7872013.1"/>
    </source>
</evidence>
<dbReference type="EMBL" id="JAZDUA010000030">
    <property type="protein sequence ID" value="KAK7872013.1"/>
    <property type="molecule type" value="Genomic_DNA"/>
</dbReference>
<proteinExistence type="predicted"/>
<dbReference type="InterPro" id="IPR035979">
    <property type="entry name" value="RBD_domain_sf"/>
</dbReference>
<keyword evidence="6" id="KW-1185">Reference proteome</keyword>
<gene>
    <name evidence="5" type="ORF">R5R35_004526</name>
</gene>
<evidence type="ECO:0000313" key="6">
    <source>
        <dbReference type="Proteomes" id="UP001378592"/>
    </source>
</evidence>
<evidence type="ECO:0000259" key="4">
    <source>
        <dbReference type="PROSITE" id="PS50102"/>
    </source>
</evidence>
<dbReference type="Gene3D" id="3.30.70.330">
    <property type="match status" value="2"/>
</dbReference>
<evidence type="ECO:0000256" key="1">
    <source>
        <dbReference type="ARBA" id="ARBA00022884"/>
    </source>
</evidence>
<dbReference type="CDD" id="cd00590">
    <property type="entry name" value="RRM_SF"/>
    <property type="match status" value="1"/>
</dbReference>
<feature type="compositionally biased region" description="Polar residues" evidence="3">
    <location>
        <begin position="76"/>
        <end position="98"/>
    </location>
</feature>
<keyword evidence="1 2" id="KW-0694">RNA-binding</keyword>
<dbReference type="Proteomes" id="UP001378592">
    <property type="component" value="Unassembled WGS sequence"/>
</dbReference>
<feature type="region of interest" description="Disordered" evidence="3">
    <location>
        <begin position="69"/>
        <end position="122"/>
    </location>
</feature>
<comment type="caution">
    <text evidence="5">The sequence shown here is derived from an EMBL/GenBank/DDBJ whole genome shotgun (WGS) entry which is preliminary data.</text>
</comment>
<reference evidence="5 6" key="1">
    <citation type="submission" date="2024-03" db="EMBL/GenBank/DDBJ databases">
        <title>The genome assembly and annotation of the cricket Gryllus longicercus Weissman &amp; Gray.</title>
        <authorList>
            <person name="Szrajer S."/>
            <person name="Gray D."/>
            <person name="Ylla G."/>
        </authorList>
    </citation>
    <scope>NUCLEOTIDE SEQUENCE [LARGE SCALE GENOMIC DNA]</scope>
    <source>
        <strain evidence="5">DAG 2021-001</strain>
        <tissue evidence="5">Whole body minus gut</tissue>
    </source>
</reference>
<dbReference type="InterPro" id="IPR012677">
    <property type="entry name" value="Nucleotide-bd_a/b_plait_sf"/>
</dbReference>
<dbReference type="SUPFAM" id="SSF54928">
    <property type="entry name" value="RNA-binding domain, RBD"/>
    <property type="match status" value="2"/>
</dbReference>
<sequence>MTGRDTVFGVFFYADDQIDVDEVKEHFGKYGKIAFVTQIDKRVFVNFRTREEAENCLADYPDPRFGKLKRGKFGSGETQNSKEMSNETGYKRNGTFSYSKKVDRNESRMNSRKSESDEASVKSNCRYSLNGDMYSSSTNLHSVSRLRASERKSMPYESKRSSTNLDGLPPLLSVNGPPHLQSVDNGPPPLLSVDSGPPPLISALEINNPLTAKSSLIGSNQRPPLLPTPPIYMHRNFNSELTDTPSSHHNSNLVVQNTSDIPPPLVSVYSHPMKERQECSRSCLTYEDYVKKYGNYILIINLPEDTSTEEIEKVLYPHIPVSVSAPEVTNIRMRISFCLVTFNTKLDATKAAKQLDGVEYLGQCLRMVRLDELILFNDVPF</sequence>
<dbReference type="Pfam" id="PF00076">
    <property type="entry name" value="RRM_1"/>
    <property type="match status" value="1"/>
</dbReference>
<dbReference type="AlphaFoldDB" id="A0AAN9WKE0"/>
<accession>A0AAN9WKE0</accession>
<feature type="compositionally biased region" description="Basic and acidic residues" evidence="3">
    <location>
        <begin position="148"/>
        <end position="160"/>
    </location>
</feature>
<dbReference type="GO" id="GO:0003723">
    <property type="term" value="F:RNA binding"/>
    <property type="evidence" value="ECO:0007669"/>
    <property type="project" value="UniProtKB-UniRule"/>
</dbReference>
<protein>
    <recommendedName>
        <fullName evidence="4">RRM domain-containing protein</fullName>
    </recommendedName>
</protein>
<organism evidence="5 6">
    <name type="scientific">Gryllus longicercus</name>
    <dbReference type="NCBI Taxonomy" id="2509291"/>
    <lineage>
        <taxon>Eukaryota</taxon>
        <taxon>Metazoa</taxon>
        <taxon>Ecdysozoa</taxon>
        <taxon>Arthropoda</taxon>
        <taxon>Hexapoda</taxon>
        <taxon>Insecta</taxon>
        <taxon>Pterygota</taxon>
        <taxon>Neoptera</taxon>
        <taxon>Polyneoptera</taxon>
        <taxon>Orthoptera</taxon>
        <taxon>Ensifera</taxon>
        <taxon>Gryllidea</taxon>
        <taxon>Grylloidea</taxon>
        <taxon>Gryllidae</taxon>
        <taxon>Gryllinae</taxon>
        <taxon>Gryllus</taxon>
    </lineage>
</organism>
<dbReference type="SMART" id="SM00360">
    <property type="entry name" value="RRM"/>
    <property type="match status" value="2"/>
</dbReference>